<feature type="region of interest" description="Disordered" evidence="1">
    <location>
        <begin position="175"/>
        <end position="196"/>
    </location>
</feature>
<reference evidence="2" key="1">
    <citation type="journal article" date="2022" name="bioRxiv">
        <title>Sequencing and chromosome-scale assembly of the giantPleurodeles waltlgenome.</title>
        <authorList>
            <person name="Brown T."/>
            <person name="Elewa A."/>
            <person name="Iarovenko S."/>
            <person name="Subramanian E."/>
            <person name="Araus A.J."/>
            <person name="Petzold A."/>
            <person name="Susuki M."/>
            <person name="Suzuki K.-i.T."/>
            <person name="Hayashi T."/>
            <person name="Toyoda A."/>
            <person name="Oliveira C."/>
            <person name="Osipova E."/>
            <person name="Leigh N.D."/>
            <person name="Simon A."/>
            <person name="Yun M.H."/>
        </authorList>
    </citation>
    <scope>NUCLEOTIDE SEQUENCE</scope>
    <source>
        <strain evidence="2">20211129_DDA</strain>
        <tissue evidence="2">Liver</tissue>
    </source>
</reference>
<dbReference type="Proteomes" id="UP001066276">
    <property type="component" value="Chromosome 3_1"/>
</dbReference>
<evidence type="ECO:0000313" key="2">
    <source>
        <dbReference type="EMBL" id="KAJ1189806.1"/>
    </source>
</evidence>
<comment type="caution">
    <text evidence="2">The sequence shown here is derived from an EMBL/GenBank/DDBJ whole genome shotgun (WGS) entry which is preliminary data.</text>
</comment>
<keyword evidence="3" id="KW-1185">Reference proteome</keyword>
<proteinExistence type="predicted"/>
<organism evidence="2 3">
    <name type="scientific">Pleurodeles waltl</name>
    <name type="common">Iberian ribbed newt</name>
    <dbReference type="NCBI Taxonomy" id="8319"/>
    <lineage>
        <taxon>Eukaryota</taxon>
        <taxon>Metazoa</taxon>
        <taxon>Chordata</taxon>
        <taxon>Craniata</taxon>
        <taxon>Vertebrata</taxon>
        <taxon>Euteleostomi</taxon>
        <taxon>Amphibia</taxon>
        <taxon>Batrachia</taxon>
        <taxon>Caudata</taxon>
        <taxon>Salamandroidea</taxon>
        <taxon>Salamandridae</taxon>
        <taxon>Pleurodelinae</taxon>
        <taxon>Pleurodeles</taxon>
    </lineage>
</organism>
<gene>
    <name evidence="2" type="ORF">NDU88_006548</name>
</gene>
<evidence type="ECO:0000256" key="1">
    <source>
        <dbReference type="SAM" id="MobiDB-lite"/>
    </source>
</evidence>
<protein>
    <submittedName>
        <fullName evidence="2">Uncharacterized protein</fullName>
    </submittedName>
</protein>
<accession>A0AAV7UN30</accession>
<evidence type="ECO:0000313" key="3">
    <source>
        <dbReference type="Proteomes" id="UP001066276"/>
    </source>
</evidence>
<name>A0AAV7UN30_PLEWA</name>
<feature type="region of interest" description="Disordered" evidence="1">
    <location>
        <begin position="1"/>
        <end position="148"/>
    </location>
</feature>
<feature type="compositionally biased region" description="Basic residues" evidence="1">
    <location>
        <begin position="1"/>
        <end position="17"/>
    </location>
</feature>
<dbReference type="AlphaFoldDB" id="A0AAV7UN30"/>
<sequence length="196" mass="20981">MPARRSPGRRKPLRSRPHNLGSAHWGPGPGVQRRCPRRRSQPAGRPRQAPHSSPAGRRDHTATLISSLRSDPMEESSLHPRLSLTSLGPPRTCTAGSGPPGAFPRSSAPQSCFGPRGPRPRSAAPASPVSLTERPYQRGSPSPRVRRSAAVPAAILDLSNRSRPAFTAQILPMFVSGGSLGSRSPRAHLGQRQSCR</sequence>
<feature type="compositionally biased region" description="Low complexity" evidence="1">
    <location>
        <begin position="114"/>
        <end position="128"/>
    </location>
</feature>
<dbReference type="EMBL" id="JANPWB010000005">
    <property type="protein sequence ID" value="KAJ1189806.1"/>
    <property type="molecule type" value="Genomic_DNA"/>
</dbReference>